<dbReference type="InterPro" id="IPR050297">
    <property type="entry name" value="LipidA_mod_glycosyltrf_83"/>
</dbReference>
<keyword evidence="7 8" id="KW-0472">Membrane</keyword>
<dbReference type="Proteomes" id="UP000518878">
    <property type="component" value="Unassembled WGS sequence"/>
</dbReference>
<feature type="transmembrane region" description="Helical" evidence="8">
    <location>
        <begin position="166"/>
        <end position="193"/>
    </location>
</feature>
<sequence>MPHILSHFDGPVRRPWLWMGLVAFVAVLLPAVPVDETRYLTVAWELQHSDGFAWLTLNGRPYLDKPPLLFWLIGLAWQLLGHSIWAARMVSLAAAAGTIALLGAIERRLVAGGQNPPLAPWILLPFVLFDAFSGSIMFDVPLCFFVAGSLLALIHWLRDGHGTALVLLFACAALGMLMKGPVVAVHLIGPILLSPWWNAPHPARPWRIGLALVALLLSCLPLAWWAASAAAEVDHVPVVETLRHQAFGRVTDSFAHRRGPYWYLLLLPLLSLPWILWIRWRPFARGARDARRDPRLRFGIASSAVALLLFSLISGKQVHYLLPLLPGASLILAAIVAAQPETIAHRRPVYAILLAAAACAWPVALALSGRSEHAGWLSTAAAAFALLALATFVSARRHRGIEATSVASLCIVVALLLQLGTVLGRSPNVDDLAGYVRDLRQRGVPLVALDDEPGMVGFLARLPEPLPVVDAADAARWATENPGGVALIHGGKSQPPAGALLVVKLADGWEGLVPAPIVRRGAY</sequence>
<feature type="transmembrane region" description="Helical" evidence="8">
    <location>
        <begin position="205"/>
        <end position="227"/>
    </location>
</feature>
<evidence type="ECO:0000259" key="9">
    <source>
        <dbReference type="Pfam" id="PF13231"/>
    </source>
</evidence>
<evidence type="ECO:0000256" key="8">
    <source>
        <dbReference type="SAM" id="Phobius"/>
    </source>
</evidence>
<keyword evidence="4" id="KW-0808">Transferase</keyword>
<keyword evidence="2" id="KW-1003">Cell membrane</keyword>
<name>A0A7X5TPL1_9GAMM</name>
<dbReference type="Pfam" id="PF13231">
    <property type="entry name" value="PMT_2"/>
    <property type="match status" value="1"/>
</dbReference>
<dbReference type="GO" id="GO:0009103">
    <property type="term" value="P:lipopolysaccharide biosynthetic process"/>
    <property type="evidence" value="ECO:0007669"/>
    <property type="project" value="UniProtKB-ARBA"/>
</dbReference>
<feature type="transmembrane region" description="Helical" evidence="8">
    <location>
        <begin position="298"/>
        <end position="314"/>
    </location>
</feature>
<dbReference type="GO" id="GO:0016763">
    <property type="term" value="F:pentosyltransferase activity"/>
    <property type="evidence" value="ECO:0007669"/>
    <property type="project" value="TreeGrafter"/>
</dbReference>
<comment type="subcellular location">
    <subcellularLocation>
        <location evidence="1">Cell membrane</location>
        <topology evidence="1">Multi-pass membrane protein</topology>
    </subcellularLocation>
</comment>
<evidence type="ECO:0000256" key="6">
    <source>
        <dbReference type="ARBA" id="ARBA00022989"/>
    </source>
</evidence>
<gene>
    <name evidence="10" type="ORF">HBF32_09025</name>
</gene>
<protein>
    <recommendedName>
        <fullName evidence="9">Glycosyltransferase RgtA/B/C/D-like domain-containing protein</fullName>
    </recommendedName>
</protein>
<feature type="transmembrane region" description="Helical" evidence="8">
    <location>
        <begin position="350"/>
        <end position="368"/>
    </location>
</feature>
<keyword evidence="5 8" id="KW-0812">Transmembrane</keyword>
<evidence type="ECO:0000256" key="5">
    <source>
        <dbReference type="ARBA" id="ARBA00022692"/>
    </source>
</evidence>
<evidence type="ECO:0000313" key="11">
    <source>
        <dbReference type="Proteomes" id="UP000518878"/>
    </source>
</evidence>
<feature type="transmembrane region" description="Helical" evidence="8">
    <location>
        <begin position="374"/>
        <end position="394"/>
    </location>
</feature>
<dbReference type="RefSeq" id="WP_166699328.1">
    <property type="nucleotide sequence ID" value="NZ_JAAQTL010000001.1"/>
</dbReference>
<feature type="transmembrane region" description="Helical" evidence="8">
    <location>
        <begin position="406"/>
        <end position="424"/>
    </location>
</feature>
<evidence type="ECO:0000256" key="3">
    <source>
        <dbReference type="ARBA" id="ARBA00022676"/>
    </source>
</evidence>
<evidence type="ECO:0000313" key="10">
    <source>
        <dbReference type="EMBL" id="NID15601.1"/>
    </source>
</evidence>
<feature type="transmembrane region" description="Helical" evidence="8">
    <location>
        <begin position="16"/>
        <end position="34"/>
    </location>
</feature>
<proteinExistence type="predicted"/>
<keyword evidence="3" id="KW-0328">Glycosyltransferase</keyword>
<evidence type="ECO:0000256" key="4">
    <source>
        <dbReference type="ARBA" id="ARBA00022679"/>
    </source>
</evidence>
<keyword evidence="11" id="KW-1185">Reference proteome</keyword>
<reference evidence="10 11" key="1">
    <citation type="journal article" date="2006" name="Int. J. Syst. Evol. Microbiol.">
        <title>Dyella yeojuensis sp. nov., isolated from greenhouse soil in Korea.</title>
        <authorList>
            <person name="Kim B.Y."/>
            <person name="Weon H.Y."/>
            <person name="Lee K.H."/>
            <person name="Seok S.J."/>
            <person name="Kwon S.W."/>
            <person name="Go S.J."/>
            <person name="Stackebrandt E."/>
        </authorList>
    </citation>
    <scope>NUCLEOTIDE SEQUENCE [LARGE SCALE GENOMIC DNA]</scope>
    <source>
        <strain evidence="10 11">DSM 17673</strain>
    </source>
</reference>
<dbReference type="AlphaFoldDB" id="A0A7X5TPL1"/>
<dbReference type="PANTHER" id="PTHR33908:SF11">
    <property type="entry name" value="MEMBRANE PROTEIN"/>
    <property type="match status" value="1"/>
</dbReference>
<evidence type="ECO:0000256" key="2">
    <source>
        <dbReference type="ARBA" id="ARBA00022475"/>
    </source>
</evidence>
<feature type="transmembrane region" description="Helical" evidence="8">
    <location>
        <begin position="261"/>
        <end position="278"/>
    </location>
</feature>
<feature type="transmembrane region" description="Helical" evidence="8">
    <location>
        <begin position="320"/>
        <end position="338"/>
    </location>
</feature>
<dbReference type="PANTHER" id="PTHR33908">
    <property type="entry name" value="MANNOSYLTRANSFERASE YKCB-RELATED"/>
    <property type="match status" value="1"/>
</dbReference>
<evidence type="ECO:0000256" key="1">
    <source>
        <dbReference type="ARBA" id="ARBA00004651"/>
    </source>
</evidence>
<dbReference type="GO" id="GO:0005886">
    <property type="term" value="C:plasma membrane"/>
    <property type="evidence" value="ECO:0007669"/>
    <property type="project" value="UniProtKB-SubCell"/>
</dbReference>
<organism evidence="10 11">
    <name type="scientific">Luteibacter yeojuensis</name>
    <dbReference type="NCBI Taxonomy" id="345309"/>
    <lineage>
        <taxon>Bacteria</taxon>
        <taxon>Pseudomonadati</taxon>
        <taxon>Pseudomonadota</taxon>
        <taxon>Gammaproteobacteria</taxon>
        <taxon>Lysobacterales</taxon>
        <taxon>Rhodanobacteraceae</taxon>
        <taxon>Luteibacter</taxon>
    </lineage>
</organism>
<feature type="domain" description="Glycosyltransferase RgtA/B/C/D-like" evidence="9">
    <location>
        <begin position="64"/>
        <end position="225"/>
    </location>
</feature>
<evidence type="ECO:0000256" key="7">
    <source>
        <dbReference type="ARBA" id="ARBA00023136"/>
    </source>
</evidence>
<feature type="transmembrane region" description="Helical" evidence="8">
    <location>
        <begin position="122"/>
        <end position="154"/>
    </location>
</feature>
<keyword evidence="6 8" id="KW-1133">Transmembrane helix</keyword>
<dbReference type="EMBL" id="JAAQTL010000001">
    <property type="protein sequence ID" value="NID15601.1"/>
    <property type="molecule type" value="Genomic_DNA"/>
</dbReference>
<dbReference type="InterPro" id="IPR038731">
    <property type="entry name" value="RgtA/B/C-like"/>
</dbReference>
<comment type="caution">
    <text evidence="10">The sequence shown here is derived from an EMBL/GenBank/DDBJ whole genome shotgun (WGS) entry which is preliminary data.</text>
</comment>
<feature type="transmembrane region" description="Helical" evidence="8">
    <location>
        <begin position="68"/>
        <end position="86"/>
    </location>
</feature>
<accession>A0A7X5TPL1</accession>